<dbReference type="EMBL" id="CP063362">
    <property type="protein sequence ID" value="QRG07017.1"/>
    <property type="molecule type" value="Genomic_DNA"/>
</dbReference>
<evidence type="ECO:0000313" key="8">
    <source>
        <dbReference type="Proteomes" id="UP000596427"/>
    </source>
</evidence>
<evidence type="ECO:0000256" key="2">
    <source>
        <dbReference type="ARBA" id="ARBA00022475"/>
    </source>
</evidence>
<evidence type="ECO:0000256" key="3">
    <source>
        <dbReference type="ARBA" id="ARBA00022692"/>
    </source>
</evidence>
<name>A0A974PNT7_9HYPH</name>
<dbReference type="Pfam" id="PF02653">
    <property type="entry name" value="BPD_transp_2"/>
    <property type="match status" value="1"/>
</dbReference>
<evidence type="ECO:0000256" key="6">
    <source>
        <dbReference type="SAM" id="Phobius"/>
    </source>
</evidence>
<evidence type="ECO:0000256" key="1">
    <source>
        <dbReference type="ARBA" id="ARBA00004651"/>
    </source>
</evidence>
<dbReference type="GO" id="GO:0015658">
    <property type="term" value="F:branched-chain amino acid transmembrane transporter activity"/>
    <property type="evidence" value="ECO:0007669"/>
    <property type="project" value="InterPro"/>
</dbReference>
<feature type="transmembrane region" description="Helical" evidence="6">
    <location>
        <begin position="269"/>
        <end position="291"/>
    </location>
</feature>
<comment type="subcellular location">
    <subcellularLocation>
        <location evidence="1">Cell membrane</location>
        <topology evidence="1">Multi-pass membrane protein</topology>
    </subcellularLocation>
</comment>
<dbReference type="PANTHER" id="PTHR30482">
    <property type="entry name" value="HIGH-AFFINITY BRANCHED-CHAIN AMINO ACID TRANSPORT SYSTEM PERMEASE"/>
    <property type="match status" value="1"/>
</dbReference>
<proteinExistence type="predicted"/>
<feature type="transmembrane region" description="Helical" evidence="6">
    <location>
        <begin position="100"/>
        <end position="124"/>
    </location>
</feature>
<dbReference type="RefSeq" id="WP_203193926.1">
    <property type="nucleotide sequence ID" value="NZ_CP063362.1"/>
</dbReference>
<evidence type="ECO:0000313" key="7">
    <source>
        <dbReference type="EMBL" id="QRG07017.1"/>
    </source>
</evidence>
<keyword evidence="3 6" id="KW-0812">Transmembrane</keyword>
<feature type="transmembrane region" description="Helical" evidence="6">
    <location>
        <begin position="25"/>
        <end position="46"/>
    </location>
</feature>
<sequence>MATTEPVVPDRAVTEPLTAFRPLPVGVPLARLAVLCLVLALAPLAFSNAFHYDVAVKIAVNAIVCVGLNLLVGYAGQISLGHAAFFALGAYGTALLPLRLGLPAIPAALLTAAVVGVFAALVALPILKLKGHYLAMATLGLGSIISIVLNREIGLTGGPDGLTVPALVIGGVKVRAIETWYVVVAVGVVVAVYLAENLIHSPSGRALRALHSSEIAASTSGIDVARGKARVFALSAVYASLAGSLFAWAERFVTPADASFLHSVEFLTMIVLGGLGSTYGALVGAGLLTALPQVFAGVAEYKNIAIGLVLILTMVFLPRGIVPTLTGLAARGRRRP</sequence>
<dbReference type="InterPro" id="IPR043428">
    <property type="entry name" value="LivM-like"/>
</dbReference>
<evidence type="ECO:0000256" key="5">
    <source>
        <dbReference type="ARBA" id="ARBA00023136"/>
    </source>
</evidence>
<reference evidence="7 8" key="1">
    <citation type="submission" date="2020-10" db="EMBL/GenBank/DDBJ databases">
        <title>Degradation of 1,4-Dioxane by Xanthobacter sp. YN2, via a Novel Group-2 Soluble Di-Iron Monooxygenase.</title>
        <authorList>
            <person name="Ma F."/>
            <person name="Wang Y."/>
            <person name="Yang J."/>
            <person name="Guo H."/>
            <person name="Su D."/>
            <person name="Yu L."/>
        </authorList>
    </citation>
    <scope>NUCLEOTIDE SEQUENCE [LARGE SCALE GENOMIC DNA]</scope>
    <source>
        <strain evidence="7 8">YN2</strain>
    </source>
</reference>
<keyword evidence="2" id="KW-1003">Cell membrane</keyword>
<dbReference type="AlphaFoldDB" id="A0A974PNT7"/>
<protein>
    <submittedName>
        <fullName evidence="7">Branched-chain amino acid ABC transporter permease</fullName>
    </submittedName>
</protein>
<feature type="transmembrane region" description="Helical" evidence="6">
    <location>
        <begin position="231"/>
        <end position="249"/>
    </location>
</feature>
<feature type="transmembrane region" description="Helical" evidence="6">
    <location>
        <begin position="58"/>
        <end position="80"/>
    </location>
</feature>
<dbReference type="PANTHER" id="PTHR30482:SF18">
    <property type="entry name" value="BRANCHED AMINO ACID TRANSPORT SYSTEM PERMEASE"/>
    <property type="match status" value="1"/>
</dbReference>
<dbReference type="CDD" id="cd06581">
    <property type="entry name" value="TM_PBP1_LivM_like"/>
    <property type="match status" value="1"/>
</dbReference>
<organism evidence="7 8">
    <name type="scientific">Xanthobacter dioxanivorans</name>
    <dbReference type="NCBI Taxonomy" id="2528964"/>
    <lineage>
        <taxon>Bacteria</taxon>
        <taxon>Pseudomonadati</taxon>
        <taxon>Pseudomonadota</taxon>
        <taxon>Alphaproteobacteria</taxon>
        <taxon>Hyphomicrobiales</taxon>
        <taxon>Xanthobacteraceae</taxon>
        <taxon>Xanthobacter</taxon>
    </lineage>
</organism>
<evidence type="ECO:0000256" key="4">
    <source>
        <dbReference type="ARBA" id="ARBA00022989"/>
    </source>
</evidence>
<keyword evidence="8" id="KW-1185">Reference proteome</keyword>
<dbReference type="Proteomes" id="UP000596427">
    <property type="component" value="Chromosome"/>
</dbReference>
<dbReference type="InterPro" id="IPR001851">
    <property type="entry name" value="ABC_transp_permease"/>
</dbReference>
<feature type="transmembrane region" description="Helical" evidence="6">
    <location>
        <begin position="131"/>
        <end position="149"/>
    </location>
</feature>
<feature type="transmembrane region" description="Helical" evidence="6">
    <location>
        <begin position="303"/>
        <end position="322"/>
    </location>
</feature>
<gene>
    <name evidence="7" type="ORF">EZH22_00735</name>
</gene>
<feature type="transmembrane region" description="Helical" evidence="6">
    <location>
        <begin position="180"/>
        <end position="199"/>
    </location>
</feature>
<accession>A0A974PNT7</accession>
<keyword evidence="4 6" id="KW-1133">Transmembrane helix</keyword>
<keyword evidence="5 6" id="KW-0472">Membrane</keyword>
<dbReference type="GO" id="GO:0005886">
    <property type="term" value="C:plasma membrane"/>
    <property type="evidence" value="ECO:0007669"/>
    <property type="project" value="UniProtKB-SubCell"/>
</dbReference>
<dbReference type="KEGG" id="xdi:EZH22_00735"/>